<evidence type="ECO:0000256" key="1">
    <source>
        <dbReference type="ARBA" id="ARBA00010702"/>
    </source>
</evidence>
<accession>A0ABV2LW87</accession>
<proteinExistence type="inferred from homology"/>
<dbReference type="Proteomes" id="UP001549146">
    <property type="component" value="Unassembled WGS sequence"/>
</dbReference>
<name>A0ABV2LW87_9FLAO</name>
<dbReference type="InterPro" id="IPR005502">
    <property type="entry name" value="Ribosyl_crysJ1"/>
</dbReference>
<protein>
    <submittedName>
        <fullName evidence="3">ADP-ribosylglycohydrolase</fullName>
    </submittedName>
</protein>
<dbReference type="SUPFAM" id="SSF101478">
    <property type="entry name" value="ADP-ribosylglycohydrolase"/>
    <property type="match status" value="2"/>
</dbReference>
<dbReference type="InterPro" id="IPR050792">
    <property type="entry name" value="ADP-ribosylglycohydrolase"/>
</dbReference>
<keyword evidence="4" id="KW-1185">Reference proteome</keyword>
<gene>
    <name evidence="3" type="ORF">ABID46_002411</name>
</gene>
<dbReference type="PANTHER" id="PTHR16222">
    <property type="entry name" value="ADP-RIBOSYLGLYCOHYDROLASE"/>
    <property type="match status" value="1"/>
</dbReference>
<sequence>MKNFSNTYTIIGAIIGDVIGSRFEHQNLKSTEFDLCHECCQFTDDSVLTIAVADAILNQKDFARTLWEIGQNYYDCGFGSRFKQWLDSKDLLPYNSYGNGSAMRALPVCFVSDDLNEVLNVAKQTAEVTHNHPEGIKGAQAVAAAGFLARKGKSKEEIKKYITETFNYDLNFTLDEIRPSYQFDVSCQGSVPQSIVSFLESTDFESAIRLAISIGGDSDTIASISGGLAAIYYQEIPQELVDYTLKKLPPEFRMVLENFDKKYKVNHKLYDIQSVLLGISVGDALGVPVEFKSRTYLKENPISEMLGFGTYDQLPGTWSDDSSMSFCLVESMISGLNLNDLARNFIKWYDESFWTARGEVFDIGIATQRAIDRLKQNVSPTLAGGREDFDNGNGSLMRILPIVFGLENLEWIQRFEIIQNVSSITHGHIRSILSCFYYVEFALLILQGKEKNSIYRQLQNSFPNYLEKLNIPVKEIECFDRLLKDDIASLSENDISSKGYVVASLEASIWCFLNTENFRQAVENAVNLGDDTDTVASITGGLAGLYYGKKEIPNTWLEPLARKDDIEELSFRLYKSLINRAVG</sequence>
<dbReference type="EMBL" id="JBEPMO010000020">
    <property type="protein sequence ID" value="MET3732820.1"/>
    <property type="molecule type" value="Genomic_DNA"/>
</dbReference>
<dbReference type="RefSeq" id="WP_354510403.1">
    <property type="nucleotide sequence ID" value="NZ_JBEPMO010000020.1"/>
</dbReference>
<dbReference type="InterPro" id="IPR036705">
    <property type="entry name" value="Ribosyl_crysJ1_sf"/>
</dbReference>
<dbReference type="Pfam" id="PF03747">
    <property type="entry name" value="ADP_ribosyl_GH"/>
    <property type="match status" value="2"/>
</dbReference>
<comment type="caution">
    <text evidence="3">The sequence shown here is derived from an EMBL/GenBank/DDBJ whole genome shotgun (WGS) entry which is preliminary data.</text>
</comment>
<dbReference type="Gene3D" id="1.10.4080.10">
    <property type="entry name" value="ADP-ribosylation/Crystallin J1"/>
    <property type="match status" value="2"/>
</dbReference>
<evidence type="ECO:0000256" key="2">
    <source>
        <dbReference type="ARBA" id="ARBA00022801"/>
    </source>
</evidence>
<evidence type="ECO:0000313" key="4">
    <source>
        <dbReference type="Proteomes" id="UP001549146"/>
    </source>
</evidence>
<keyword evidence="2" id="KW-0378">Hydrolase</keyword>
<organism evidence="3 4">
    <name type="scientific">Moheibacter stercoris</name>
    <dbReference type="NCBI Taxonomy" id="1628251"/>
    <lineage>
        <taxon>Bacteria</taxon>
        <taxon>Pseudomonadati</taxon>
        <taxon>Bacteroidota</taxon>
        <taxon>Flavobacteriia</taxon>
        <taxon>Flavobacteriales</taxon>
        <taxon>Weeksellaceae</taxon>
        <taxon>Moheibacter</taxon>
    </lineage>
</organism>
<reference evidence="3 4" key="1">
    <citation type="submission" date="2024-06" db="EMBL/GenBank/DDBJ databases">
        <title>Genomic Encyclopedia of Type Strains, Phase IV (KMG-IV): sequencing the most valuable type-strain genomes for metagenomic binning, comparative biology and taxonomic classification.</title>
        <authorList>
            <person name="Goeker M."/>
        </authorList>
    </citation>
    <scope>NUCLEOTIDE SEQUENCE [LARGE SCALE GENOMIC DNA]</scope>
    <source>
        <strain evidence="3 4">DSM 29388</strain>
    </source>
</reference>
<dbReference type="PANTHER" id="PTHR16222:SF24">
    <property type="entry name" value="ADP-RIBOSYLHYDROLASE ARH3"/>
    <property type="match status" value="1"/>
</dbReference>
<evidence type="ECO:0000313" key="3">
    <source>
        <dbReference type="EMBL" id="MET3732820.1"/>
    </source>
</evidence>
<comment type="similarity">
    <text evidence="1">Belongs to the ADP-ribosylglycohydrolase family.</text>
</comment>